<feature type="region of interest" description="Disordered" evidence="1">
    <location>
        <begin position="333"/>
        <end position="410"/>
    </location>
</feature>
<evidence type="ECO:0000313" key="3">
    <source>
        <dbReference type="Proteomes" id="UP001597405"/>
    </source>
</evidence>
<dbReference type="EMBL" id="JBHUGZ010000007">
    <property type="protein sequence ID" value="MFD1982781.1"/>
    <property type="molecule type" value="Genomic_DNA"/>
</dbReference>
<evidence type="ECO:0000313" key="2">
    <source>
        <dbReference type="EMBL" id="MFD1982781.1"/>
    </source>
</evidence>
<accession>A0ABW4U9G4</accession>
<evidence type="ECO:0000256" key="1">
    <source>
        <dbReference type="SAM" id="MobiDB-lite"/>
    </source>
</evidence>
<dbReference type="Pfam" id="PF20245">
    <property type="entry name" value="DUF6600"/>
    <property type="match status" value="1"/>
</dbReference>
<reference evidence="3" key="1">
    <citation type="journal article" date="2019" name="Int. J. Syst. Evol. Microbiol.">
        <title>The Global Catalogue of Microorganisms (GCM) 10K type strain sequencing project: providing services to taxonomists for standard genome sequencing and annotation.</title>
        <authorList>
            <consortium name="The Broad Institute Genomics Platform"/>
            <consortium name="The Broad Institute Genome Sequencing Center for Infectious Disease"/>
            <person name="Wu L."/>
            <person name="Ma J."/>
        </authorList>
    </citation>
    <scope>NUCLEOTIDE SEQUENCE [LARGE SCALE GENOMIC DNA]</scope>
    <source>
        <strain evidence="3">CGMCC 1.16225</strain>
    </source>
</reference>
<organism evidence="2 3">
    <name type="scientific">Mesorhizobium newzealandense</name>
    <dbReference type="NCBI Taxonomy" id="1300302"/>
    <lineage>
        <taxon>Bacteria</taxon>
        <taxon>Pseudomonadati</taxon>
        <taxon>Pseudomonadota</taxon>
        <taxon>Alphaproteobacteria</taxon>
        <taxon>Hyphomicrobiales</taxon>
        <taxon>Phyllobacteriaceae</taxon>
        <taxon>Mesorhizobium</taxon>
    </lineage>
</organism>
<name>A0ABW4U9G4_9HYPH</name>
<comment type="caution">
    <text evidence="2">The sequence shown here is derived from an EMBL/GenBank/DDBJ whole genome shotgun (WGS) entry which is preliminary data.</text>
</comment>
<sequence>MPVMQASSFLSIGRRTRAAAVALVMALSTTLTSPLVLPGIQSAHAAEISVTIRERLSSYGGWRTSSRFGEVWVPTVRAEWRPYTDGRWVWTDDGWYWESAEPFGDVVYHYGRWAYDPDFGWVWIAGDQWAPAWVVWRQGGDDVGWAPAPPDVDVAFDDAWWCFVPVAAIGAVDLVRVVRPATENVVIVRNTSIINQTVVVNNAPHVRLGNQVVAINAGPRLQQFPKPVIASIKAAKLAPPRKGVIASARLDTSRGAEIKKLAGNGAPAATAANASGPTVSGHGPKTLTGNKAISQSAVTAGNPAVATPGVRKRMVASNGSKVDVLKAHANKTAGNGRVVVKSSPNSAQPKAVSGQRLGRGAGPQKPHQQALAMSQHHGPAKVAPHHPPATMQAKKAAKCDPRVSRCKAPG</sequence>
<feature type="compositionally biased region" description="Low complexity" evidence="1">
    <location>
        <begin position="267"/>
        <end position="278"/>
    </location>
</feature>
<gene>
    <name evidence="2" type="ORF">ACFSOZ_08850</name>
</gene>
<feature type="region of interest" description="Disordered" evidence="1">
    <location>
        <begin position="267"/>
        <end position="289"/>
    </location>
</feature>
<dbReference type="RefSeq" id="WP_379096139.1">
    <property type="nucleotide sequence ID" value="NZ_JBHUGZ010000007.1"/>
</dbReference>
<protein>
    <submittedName>
        <fullName evidence="2">DUF6600 domain-containing protein</fullName>
    </submittedName>
</protein>
<proteinExistence type="predicted"/>
<dbReference type="Proteomes" id="UP001597405">
    <property type="component" value="Unassembled WGS sequence"/>
</dbReference>
<keyword evidence="3" id="KW-1185">Reference proteome</keyword>
<dbReference type="InterPro" id="IPR046535">
    <property type="entry name" value="DUF6600"/>
</dbReference>